<dbReference type="GO" id="GO:0016783">
    <property type="term" value="F:sulfurtransferase activity"/>
    <property type="evidence" value="ECO:0007669"/>
    <property type="project" value="InterPro"/>
</dbReference>
<name>A0A382QFS0_9ZZZZ</name>
<protein>
    <recommendedName>
        <fullName evidence="3">Formate dehydrogenase family accessory protein FdhD</fullName>
    </recommendedName>
</protein>
<dbReference type="Gene3D" id="3.10.20.10">
    <property type="match status" value="1"/>
</dbReference>
<dbReference type="Gene3D" id="3.40.140.10">
    <property type="entry name" value="Cytidine Deaminase, domain 2"/>
    <property type="match status" value="1"/>
</dbReference>
<accession>A0A382QFS0</accession>
<dbReference type="SUPFAM" id="SSF53927">
    <property type="entry name" value="Cytidine deaminase-like"/>
    <property type="match status" value="1"/>
</dbReference>
<dbReference type="PANTHER" id="PTHR30592:SF4">
    <property type="entry name" value="SULFUR CARRIER PROTEIN FDHD"/>
    <property type="match status" value="1"/>
</dbReference>
<sequence>MNDRGTTGTNSYHRPKLSNEGLRPTHSVDAVDEYGESRALRVAGEFPLTIKVDGAEIVTLMSLGTYPEKLVLGYLRNQRLIDEIGEITEVRVDWEREIADVRTTHGNGIVNLKEITTNSMDPLSEVVLPQVKLKQSQVYALLKNIASYNQIYREAGAVHGCALCKGLEILYFIEDIGRHNATDAIAGEMWLENINGDDKWLYTTGRLTSEIVLKVASMGIPVLLSRSGITSMGLELAEHLGVTLIARAKGHHFLVYSGKDNLIYDEIPKRRRETDTKNS</sequence>
<dbReference type="EMBL" id="UINC01113851">
    <property type="protein sequence ID" value="SVC83745.1"/>
    <property type="molecule type" value="Genomic_DNA"/>
</dbReference>
<dbReference type="PANTHER" id="PTHR30592">
    <property type="entry name" value="FORMATE DEHYDROGENASE"/>
    <property type="match status" value="1"/>
</dbReference>
<dbReference type="InterPro" id="IPR016193">
    <property type="entry name" value="Cytidine_deaminase-like"/>
</dbReference>
<dbReference type="Pfam" id="PF02634">
    <property type="entry name" value="FdhD-NarQ"/>
    <property type="match status" value="1"/>
</dbReference>
<evidence type="ECO:0008006" key="3">
    <source>
        <dbReference type="Google" id="ProtNLM"/>
    </source>
</evidence>
<feature type="region of interest" description="Disordered" evidence="1">
    <location>
        <begin position="1"/>
        <end position="25"/>
    </location>
</feature>
<evidence type="ECO:0000256" key="1">
    <source>
        <dbReference type="SAM" id="MobiDB-lite"/>
    </source>
</evidence>
<reference evidence="2" key="1">
    <citation type="submission" date="2018-05" db="EMBL/GenBank/DDBJ databases">
        <authorList>
            <person name="Lanie J.A."/>
            <person name="Ng W.-L."/>
            <person name="Kazmierczak K.M."/>
            <person name="Andrzejewski T.M."/>
            <person name="Davidsen T.M."/>
            <person name="Wayne K.J."/>
            <person name="Tettelin H."/>
            <person name="Glass J.I."/>
            <person name="Rusch D."/>
            <person name="Podicherti R."/>
            <person name="Tsui H.-C.T."/>
            <person name="Winkler M.E."/>
        </authorList>
    </citation>
    <scope>NUCLEOTIDE SEQUENCE</scope>
</reference>
<evidence type="ECO:0000313" key="2">
    <source>
        <dbReference type="EMBL" id="SVC83745.1"/>
    </source>
</evidence>
<dbReference type="AlphaFoldDB" id="A0A382QFS0"/>
<proteinExistence type="predicted"/>
<dbReference type="PIRSF" id="PIRSF015626">
    <property type="entry name" value="FdhD"/>
    <property type="match status" value="1"/>
</dbReference>
<dbReference type="InterPro" id="IPR003786">
    <property type="entry name" value="FdhD"/>
</dbReference>
<gene>
    <name evidence="2" type="ORF">METZ01_LOCUS336599</name>
</gene>
<organism evidence="2">
    <name type="scientific">marine metagenome</name>
    <dbReference type="NCBI Taxonomy" id="408172"/>
    <lineage>
        <taxon>unclassified sequences</taxon>
        <taxon>metagenomes</taxon>
        <taxon>ecological metagenomes</taxon>
    </lineage>
</organism>
<feature type="compositionally biased region" description="Polar residues" evidence="1">
    <location>
        <begin position="1"/>
        <end position="12"/>
    </location>
</feature>